<dbReference type="PANTHER" id="PTHR36330:SF2">
    <property type="entry name" value="LIPASE_LIPOOXYGENASE, PLAT_LH2 FAMILY PROTEIN"/>
    <property type="match status" value="1"/>
</dbReference>
<feature type="transmembrane region" description="Helical" evidence="2">
    <location>
        <begin position="359"/>
        <end position="377"/>
    </location>
</feature>
<name>A0A8X8D9S5_POPTO</name>
<evidence type="ECO:0000313" key="4">
    <source>
        <dbReference type="EMBL" id="KAG6783470.1"/>
    </source>
</evidence>
<feature type="domain" description="DUF7755" evidence="3">
    <location>
        <begin position="233"/>
        <end position="293"/>
    </location>
</feature>
<gene>
    <name evidence="4" type="ORF">POTOM_012919</name>
</gene>
<evidence type="ECO:0000256" key="1">
    <source>
        <dbReference type="SAM" id="MobiDB-lite"/>
    </source>
</evidence>
<feature type="domain" description="DUF7755" evidence="3">
    <location>
        <begin position="103"/>
        <end position="207"/>
    </location>
</feature>
<evidence type="ECO:0000256" key="2">
    <source>
        <dbReference type="SAM" id="Phobius"/>
    </source>
</evidence>
<evidence type="ECO:0000313" key="5">
    <source>
        <dbReference type="Proteomes" id="UP000886885"/>
    </source>
</evidence>
<dbReference type="PANTHER" id="PTHR36330">
    <property type="entry name" value="LIPASE/LIPOOXYGENASE, PLAT/LH2 FAMILY PROTEIN"/>
    <property type="match status" value="1"/>
</dbReference>
<dbReference type="Pfam" id="PF24938">
    <property type="entry name" value="DUF7755"/>
    <property type="match status" value="2"/>
</dbReference>
<keyword evidence="2" id="KW-0472">Membrane</keyword>
<keyword evidence="5" id="KW-1185">Reference proteome</keyword>
<evidence type="ECO:0000259" key="3">
    <source>
        <dbReference type="Pfam" id="PF24938"/>
    </source>
</evidence>
<dbReference type="AlphaFoldDB" id="A0A8X8D9S5"/>
<proteinExistence type="predicted"/>
<feature type="transmembrane region" description="Helical" evidence="2">
    <location>
        <begin position="407"/>
        <end position="425"/>
    </location>
</feature>
<keyword evidence="2" id="KW-0812">Transmembrane</keyword>
<dbReference type="OrthoDB" id="2018869at2759"/>
<organism evidence="4 5">
    <name type="scientific">Populus tomentosa</name>
    <name type="common">Chinese white poplar</name>
    <dbReference type="NCBI Taxonomy" id="118781"/>
    <lineage>
        <taxon>Eukaryota</taxon>
        <taxon>Viridiplantae</taxon>
        <taxon>Streptophyta</taxon>
        <taxon>Embryophyta</taxon>
        <taxon>Tracheophyta</taxon>
        <taxon>Spermatophyta</taxon>
        <taxon>Magnoliopsida</taxon>
        <taxon>eudicotyledons</taxon>
        <taxon>Gunneridae</taxon>
        <taxon>Pentapetalae</taxon>
        <taxon>rosids</taxon>
        <taxon>fabids</taxon>
        <taxon>Malpighiales</taxon>
        <taxon>Salicaceae</taxon>
        <taxon>Saliceae</taxon>
        <taxon>Populus</taxon>
    </lineage>
</organism>
<keyword evidence="2" id="KW-1133">Transmembrane helix</keyword>
<comment type="caution">
    <text evidence="4">The sequence shown here is derived from an EMBL/GenBank/DDBJ whole genome shotgun (WGS) entry which is preliminary data.</text>
</comment>
<dbReference type="EMBL" id="JAAWWB010000005">
    <property type="protein sequence ID" value="KAG6783470.1"/>
    <property type="molecule type" value="Genomic_DNA"/>
</dbReference>
<accession>A0A8X8D9S5</accession>
<feature type="transmembrane region" description="Helical" evidence="2">
    <location>
        <begin position="437"/>
        <end position="456"/>
    </location>
</feature>
<feature type="compositionally biased region" description="Polar residues" evidence="1">
    <location>
        <begin position="304"/>
        <end position="323"/>
    </location>
</feature>
<reference evidence="4" key="1">
    <citation type="journal article" date="2020" name="bioRxiv">
        <title>Hybrid origin of Populus tomentosa Carr. identified through genome sequencing and phylogenomic analysis.</title>
        <authorList>
            <person name="An X."/>
            <person name="Gao K."/>
            <person name="Chen Z."/>
            <person name="Li J."/>
            <person name="Yang X."/>
            <person name="Yang X."/>
            <person name="Zhou J."/>
            <person name="Guo T."/>
            <person name="Zhao T."/>
            <person name="Huang S."/>
            <person name="Miao D."/>
            <person name="Khan W.U."/>
            <person name="Rao P."/>
            <person name="Ye M."/>
            <person name="Lei B."/>
            <person name="Liao W."/>
            <person name="Wang J."/>
            <person name="Ji L."/>
            <person name="Li Y."/>
            <person name="Guo B."/>
            <person name="Mustafa N.S."/>
            <person name="Li S."/>
            <person name="Yun Q."/>
            <person name="Keller S.R."/>
            <person name="Mao J."/>
            <person name="Zhang R."/>
            <person name="Strauss S.H."/>
        </authorList>
    </citation>
    <scope>NUCLEOTIDE SEQUENCE</scope>
    <source>
        <strain evidence="4">GM15</strain>
        <tissue evidence="4">Leaf</tissue>
    </source>
</reference>
<protein>
    <recommendedName>
        <fullName evidence="3">DUF7755 domain-containing protein</fullName>
    </recommendedName>
</protein>
<dbReference type="InterPro" id="IPR056657">
    <property type="entry name" value="DUF7755"/>
</dbReference>
<sequence>MKYLPLFSFAAVAMESASLKHVIFARNQYSIFSKNKRKHHQLIPKTHVRRRFGFGSVKNYKKSDFQDFQGYAKPLHLLPATEVKICTETSQEKLLTSIKGSRSLFKVKLCTSNVYGSSLSDPNAGILLCLIDSNGDSVLHRIPAISESNSANLMDMVESDTLHFQRGSVDEFTFEGPKMGRIESLWVSVESGKSEMVVKSLRICSLECLFYSMTQNWEQYTMDAQPRLLPTLSGQWRLDGVSLAVISASQASPEENDGQEIRYTGCQYEFETDDVLLGEGSDISMVELRSCLVSDLSGVDPSTLLSKSPSMSTSPPGSNVSNEESMREYADLKLSLLSYDAMLIFVGTTITGFSAGENAAFAFFIGGIGGFLYLLLLQRSVDGLPASSIPSNTSGIDRLVGGLKGPISSLALAVGFTFLAVKYSSGDAPSVLTPKELLAGMLGFLACKVAVLLAAFKPMKLDFKENE</sequence>
<feature type="region of interest" description="Disordered" evidence="1">
    <location>
        <begin position="304"/>
        <end position="324"/>
    </location>
</feature>
<dbReference type="Proteomes" id="UP000886885">
    <property type="component" value="Chromosome 3A"/>
</dbReference>